<dbReference type="SMART" id="SM00831">
    <property type="entry name" value="Cation_ATPase_N"/>
    <property type="match status" value="1"/>
</dbReference>
<dbReference type="EMBL" id="JBHTLQ010000007">
    <property type="protein sequence ID" value="MFD1189913.1"/>
    <property type="molecule type" value="Genomic_DNA"/>
</dbReference>
<dbReference type="NCBIfam" id="TIGR01494">
    <property type="entry name" value="ATPase_P-type"/>
    <property type="match status" value="2"/>
</dbReference>
<dbReference type="PROSITE" id="PS00154">
    <property type="entry name" value="ATPASE_E1_E2"/>
    <property type="match status" value="1"/>
</dbReference>
<dbReference type="SFLD" id="SFLDG00002">
    <property type="entry name" value="C1.7:_P-type_atpase_like"/>
    <property type="match status" value="1"/>
</dbReference>
<keyword evidence="3" id="KW-0547">Nucleotide-binding</keyword>
<feature type="transmembrane region" description="Helical" evidence="9">
    <location>
        <begin position="728"/>
        <end position="746"/>
    </location>
</feature>
<feature type="transmembrane region" description="Helical" evidence="9">
    <location>
        <begin position="621"/>
        <end position="642"/>
    </location>
</feature>
<name>A0ABW3SYA9_9CAUL</name>
<dbReference type="PANTHER" id="PTHR42861">
    <property type="entry name" value="CALCIUM-TRANSPORTING ATPASE"/>
    <property type="match status" value="1"/>
</dbReference>
<evidence type="ECO:0000256" key="5">
    <source>
        <dbReference type="ARBA" id="ARBA00022967"/>
    </source>
</evidence>
<evidence type="ECO:0000256" key="6">
    <source>
        <dbReference type="ARBA" id="ARBA00022989"/>
    </source>
</evidence>
<evidence type="ECO:0000256" key="3">
    <source>
        <dbReference type="ARBA" id="ARBA00022741"/>
    </source>
</evidence>
<feature type="domain" description="Cation-transporting P-type ATPase N-terminal" evidence="10">
    <location>
        <begin position="4"/>
        <end position="66"/>
    </location>
</feature>
<evidence type="ECO:0000256" key="9">
    <source>
        <dbReference type="SAM" id="Phobius"/>
    </source>
</evidence>
<dbReference type="InterPro" id="IPR008250">
    <property type="entry name" value="ATPase_P-typ_transduc_dom_A_sf"/>
</dbReference>
<dbReference type="SUPFAM" id="SSF56784">
    <property type="entry name" value="HAD-like"/>
    <property type="match status" value="1"/>
</dbReference>
<dbReference type="SFLD" id="SFLDS00003">
    <property type="entry name" value="Haloacid_Dehalogenase"/>
    <property type="match status" value="1"/>
</dbReference>
<proteinExistence type="predicted"/>
<dbReference type="Gene3D" id="3.40.1110.10">
    <property type="entry name" value="Calcium-transporting ATPase, cytoplasmic domain N"/>
    <property type="match status" value="2"/>
</dbReference>
<dbReference type="InterPro" id="IPR004014">
    <property type="entry name" value="ATPase_P-typ_cation-transptr_N"/>
</dbReference>
<dbReference type="Gene3D" id="1.20.1110.10">
    <property type="entry name" value="Calcium-transporting ATPase, transmembrane domain"/>
    <property type="match status" value="2"/>
</dbReference>
<evidence type="ECO:0000313" key="12">
    <source>
        <dbReference type="Proteomes" id="UP001597216"/>
    </source>
</evidence>
<dbReference type="SUPFAM" id="SSF81665">
    <property type="entry name" value="Calcium ATPase, transmembrane domain M"/>
    <property type="match status" value="1"/>
</dbReference>
<feature type="region of interest" description="Disordered" evidence="8">
    <location>
        <begin position="349"/>
        <end position="374"/>
    </location>
</feature>
<keyword evidence="4" id="KW-0067">ATP-binding</keyword>
<comment type="caution">
    <text evidence="11">The sequence shown here is derived from an EMBL/GenBank/DDBJ whole genome shotgun (WGS) entry which is preliminary data.</text>
</comment>
<feature type="transmembrane region" description="Helical" evidence="9">
    <location>
        <begin position="230"/>
        <end position="252"/>
    </location>
</feature>
<dbReference type="Gene3D" id="3.40.50.1000">
    <property type="entry name" value="HAD superfamily/HAD-like"/>
    <property type="match status" value="2"/>
</dbReference>
<feature type="transmembrane region" description="Helical" evidence="9">
    <location>
        <begin position="698"/>
        <end position="716"/>
    </location>
</feature>
<gene>
    <name evidence="11" type="ORF">ACFQ27_04915</name>
</gene>
<organism evidence="11 12">
    <name type="scientific">Phenylobacterium conjunctum</name>
    <dbReference type="NCBI Taxonomy" id="1298959"/>
    <lineage>
        <taxon>Bacteria</taxon>
        <taxon>Pseudomonadati</taxon>
        <taxon>Pseudomonadota</taxon>
        <taxon>Alphaproteobacteria</taxon>
        <taxon>Caulobacterales</taxon>
        <taxon>Caulobacteraceae</taxon>
        <taxon>Phenylobacterium</taxon>
    </lineage>
</organism>
<evidence type="ECO:0000313" key="11">
    <source>
        <dbReference type="EMBL" id="MFD1189913.1"/>
    </source>
</evidence>
<keyword evidence="2 9" id="KW-0812">Transmembrane</keyword>
<dbReference type="InterPro" id="IPR006068">
    <property type="entry name" value="ATPase_P-typ_cation-transptr_C"/>
</dbReference>
<dbReference type="InterPro" id="IPR023299">
    <property type="entry name" value="ATPase_P-typ_cyto_dom_N"/>
</dbReference>
<keyword evidence="5" id="KW-1278">Translocase</keyword>
<dbReference type="InterPro" id="IPR036412">
    <property type="entry name" value="HAD-like_sf"/>
</dbReference>
<dbReference type="InterPro" id="IPR044492">
    <property type="entry name" value="P_typ_ATPase_HD_dom"/>
</dbReference>
<sequence>MTTAADQNDAQGLSAAEAARRLSEVGPNAAPARRGRGLARIIAETLREPMFLLLLAAAGLYLLLGDWREGIFLCLGATAALGLVISQEARSERALAALRDLSQPTARVLRDGEVQRIPAREIVPGDLVLIAEGERIPADGRLVSNDVLGVDESILTGESALVDKRRAEPGDAPAGETAPDQLFAGTMTLRGQGLARVTRTGAATSLGQIDASLAGLAEEPTPLQRTAGRLVGWLGVMALAFCALVALAYGLVRGAWIDGGLAGLTVAIALVPEEFPMVLAVFLALGARRLARRRVLVRRNAAIEALGGATVLCVDKTGTLTENRMRVARLWPEASANELWAIGRLASAPRPSDPMDRALQEGAKPSGRAALDPEPSRVWPLTAERMAVIQAWRQADGVLLAAKGAPEAIIALCRLPAAEAEQVMEEVRALAQAGLRVLGACVREAQADEAPDAAAFRFTGLIGFEDPLRADAPAAIAEARAAGVQVMMITGDHPSTALAVARAAGLEVEAGVLLGAELAQLDASALAARLATVRVFARVAPEQKLALVQALKARGEVVVMTGDGVNDAPALEAAHIGVAMGRRGSDVAREAADLVLLDDSFASIVGGVRLGRRIFANLRRALTYVTAIHVPVAGLAIAPVLLGLPPLLYPMHVMLLELAIDPICALVFEGEPSGRNAMRHPPRKREEALFGAAELRRAMVQGLGVLAAVLAVYLIGLQQASELQARGAAFLALALSNLVLALADAASGGGRLFGRHRWIFWAISAALAVILSLVMYVPALAQLFRIAPPPAALLGMALAAAVVGGGWPLVVRRAG</sequence>
<dbReference type="InterPro" id="IPR001757">
    <property type="entry name" value="P_typ_ATPase"/>
</dbReference>
<evidence type="ECO:0000256" key="2">
    <source>
        <dbReference type="ARBA" id="ARBA00022692"/>
    </source>
</evidence>
<feature type="transmembrane region" description="Helical" evidence="9">
    <location>
        <begin position="264"/>
        <end position="285"/>
    </location>
</feature>
<dbReference type="SUPFAM" id="SSF81653">
    <property type="entry name" value="Calcium ATPase, transduction domain A"/>
    <property type="match status" value="1"/>
</dbReference>
<dbReference type="InterPro" id="IPR023214">
    <property type="entry name" value="HAD_sf"/>
</dbReference>
<dbReference type="PRINTS" id="PR00120">
    <property type="entry name" value="HATPASE"/>
</dbReference>
<evidence type="ECO:0000256" key="1">
    <source>
        <dbReference type="ARBA" id="ARBA00004141"/>
    </source>
</evidence>
<keyword evidence="7 9" id="KW-0472">Membrane</keyword>
<dbReference type="InterPro" id="IPR059000">
    <property type="entry name" value="ATPase_P-type_domA"/>
</dbReference>
<dbReference type="Pfam" id="PF00122">
    <property type="entry name" value="E1-E2_ATPase"/>
    <property type="match status" value="1"/>
</dbReference>
<evidence type="ECO:0000256" key="7">
    <source>
        <dbReference type="ARBA" id="ARBA00023136"/>
    </source>
</evidence>
<reference evidence="12" key="1">
    <citation type="journal article" date="2019" name="Int. J. Syst. Evol. Microbiol.">
        <title>The Global Catalogue of Microorganisms (GCM) 10K type strain sequencing project: providing services to taxonomists for standard genome sequencing and annotation.</title>
        <authorList>
            <consortium name="The Broad Institute Genomics Platform"/>
            <consortium name="The Broad Institute Genome Sequencing Center for Infectious Disease"/>
            <person name="Wu L."/>
            <person name="Ma J."/>
        </authorList>
    </citation>
    <scope>NUCLEOTIDE SEQUENCE [LARGE SCALE GENOMIC DNA]</scope>
    <source>
        <strain evidence="12">CCUG 55074</strain>
    </source>
</reference>
<feature type="transmembrane region" description="Helical" evidence="9">
    <location>
        <begin position="791"/>
        <end position="811"/>
    </location>
</feature>
<protein>
    <submittedName>
        <fullName evidence="11">Cation-translocating P-type ATPase</fullName>
    </submittedName>
</protein>
<comment type="subcellular location">
    <subcellularLocation>
        <location evidence="1">Membrane</location>
        <topology evidence="1">Multi-pass membrane protein</topology>
    </subcellularLocation>
</comment>
<dbReference type="PRINTS" id="PR00119">
    <property type="entry name" value="CATATPASE"/>
</dbReference>
<dbReference type="InterPro" id="IPR018303">
    <property type="entry name" value="ATPase_P-typ_P_site"/>
</dbReference>
<dbReference type="Pfam" id="PF00689">
    <property type="entry name" value="Cation_ATPase_C"/>
    <property type="match status" value="1"/>
</dbReference>
<dbReference type="Pfam" id="PF00690">
    <property type="entry name" value="Cation_ATPase_N"/>
    <property type="match status" value="1"/>
</dbReference>
<dbReference type="Proteomes" id="UP001597216">
    <property type="component" value="Unassembled WGS sequence"/>
</dbReference>
<dbReference type="RefSeq" id="WP_377352816.1">
    <property type="nucleotide sequence ID" value="NZ_JBHTLQ010000007.1"/>
</dbReference>
<evidence type="ECO:0000256" key="8">
    <source>
        <dbReference type="SAM" id="MobiDB-lite"/>
    </source>
</evidence>
<dbReference type="Pfam" id="PF00702">
    <property type="entry name" value="Hydrolase"/>
    <property type="match status" value="1"/>
</dbReference>
<dbReference type="SFLD" id="SFLDF00027">
    <property type="entry name" value="p-type_atpase"/>
    <property type="match status" value="1"/>
</dbReference>
<feature type="transmembrane region" description="Helical" evidence="9">
    <location>
        <begin position="758"/>
        <end position="779"/>
    </location>
</feature>
<evidence type="ECO:0000259" key="10">
    <source>
        <dbReference type="SMART" id="SM00831"/>
    </source>
</evidence>
<dbReference type="Gene3D" id="2.70.150.10">
    <property type="entry name" value="Calcium-transporting ATPase, cytoplasmic transduction domain A"/>
    <property type="match status" value="1"/>
</dbReference>
<keyword evidence="12" id="KW-1185">Reference proteome</keyword>
<dbReference type="InterPro" id="IPR023298">
    <property type="entry name" value="ATPase_P-typ_TM_dom_sf"/>
</dbReference>
<evidence type="ECO:0000256" key="4">
    <source>
        <dbReference type="ARBA" id="ARBA00022840"/>
    </source>
</evidence>
<keyword evidence="6 9" id="KW-1133">Transmembrane helix</keyword>
<accession>A0ABW3SYA9</accession>